<keyword evidence="1" id="KW-0175">Coiled coil</keyword>
<reference evidence="4" key="1">
    <citation type="journal article" date="2008" name="Insect Biochem. Mol. Biol.">
        <title>The genome of a lepidopteran model insect, the silkworm Bombyx mori.</title>
        <authorList>
            <consortium name="International Silkworm Genome Consortium"/>
        </authorList>
    </citation>
    <scope>NUCLEOTIDE SEQUENCE [LARGE SCALE GENOMIC DNA]</scope>
    <source>
        <strain evidence="4">p50T</strain>
    </source>
</reference>
<dbReference type="AlphaFoldDB" id="A0A8R2LVC5"/>
<evidence type="ECO:0000256" key="2">
    <source>
        <dbReference type="SAM" id="MobiDB-lite"/>
    </source>
</evidence>
<reference evidence="3" key="2">
    <citation type="submission" date="2022-06" db="UniProtKB">
        <authorList>
            <consortium name="EnsemblMetazoa"/>
        </authorList>
    </citation>
    <scope>IDENTIFICATION</scope>
    <source>
        <strain evidence="3">p50T (Dazao)</strain>
    </source>
</reference>
<name>A0A8R2LVC5_BOMMO</name>
<evidence type="ECO:0000313" key="4">
    <source>
        <dbReference type="Proteomes" id="UP000005204"/>
    </source>
</evidence>
<feature type="compositionally biased region" description="Polar residues" evidence="2">
    <location>
        <begin position="207"/>
        <end position="224"/>
    </location>
</feature>
<dbReference type="Proteomes" id="UP000005204">
    <property type="component" value="Unassembled WGS sequence"/>
</dbReference>
<evidence type="ECO:0000313" key="3">
    <source>
        <dbReference type="EnsemblMetazoa" id="XP_037866979.1"/>
    </source>
</evidence>
<protein>
    <recommendedName>
        <fullName evidence="5">Endonuclease-reverse transcriptase</fullName>
    </recommendedName>
</protein>
<evidence type="ECO:0000256" key="1">
    <source>
        <dbReference type="SAM" id="Coils"/>
    </source>
</evidence>
<proteinExistence type="predicted"/>
<dbReference type="KEGG" id="bmor:119628532"/>
<keyword evidence="4" id="KW-1185">Reference proteome</keyword>
<dbReference type="GeneID" id="119628532"/>
<dbReference type="EnsemblMetazoa" id="XM_038011051.1">
    <property type="protein sequence ID" value="XP_037866979.1"/>
    <property type="gene ID" value="LOC119628532"/>
</dbReference>
<feature type="region of interest" description="Disordered" evidence="2">
    <location>
        <begin position="201"/>
        <end position="237"/>
    </location>
</feature>
<accession>A0A8R2LVC5</accession>
<dbReference type="RefSeq" id="XP_037866979.1">
    <property type="nucleotide sequence ID" value="XM_038011051.1"/>
</dbReference>
<feature type="coiled-coil region" evidence="1">
    <location>
        <begin position="52"/>
        <end position="103"/>
    </location>
</feature>
<evidence type="ECO:0008006" key="5">
    <source>
        <dbReference type="Google" id="ProtNLM"/>
    </source>
</evidence>
<organism evidence="3 4">
    <name type="scientific">Bombyx mori</name>
    <name type="common">Silk moth</name>
    <dbReference type="NCBI Taxonomy" id="7091"/>
    <lineage>
        <taxon>Eukaryota</taxon>
        <taxon>Metazoa</taxon>
        <taxon>Ecdysozoa</taxon>
        <taxon>Arthropoda</taxon>
        <taxon>Hexapoda</taxon>
        <taxon>Insecta</taxon>
        <taxon>Pterygota</taxon>
        <taxon>Neoptera</taxon>
        <taxon>Endopterygota</taxon>
        <taxon>Lepidoptera</taxon>
        <taxon>Glossata</taxon>
        <taxon>Ditrysia</taxon>
        <taxon>Bombycoidea</taxon>
        <taxon>Bombycidae</taxon>
        <taxon>Bombycinae</taxon>
        <taxon>Bombyx</taxon>
    </lineage>
</organism>
<sequence length="272" mass="31905">MEEILIALKEIKKDLDEQRQEIRATGINVTDKVSKNVNKMLEEKFLVWEKKYENLKKITENQEKRIYFLEKEARKRNIVFFGIEESEKSYENLENTVINWISQYLNIQLKHCDIQEVRRVGKKEERPRPIVVTFTTLGTKIKSWKRRNTLKDTYFYMKEDYPKYVLEKRKGLQEQLRIEREKGNTALLKYDKLIILPKTNTKRKLPTSPNSGTTSKVNETSQINKKNKIQKPGTPVIRSNSISEGVVKPGMLNFLVNKNTITASNHNPGKST</sequence>
<dbReference type="Gene3D" id="3.30.70.1820">
    <property type="entry name" value="L1 transposable element, RRM domain"/>
    <property type="match status" value="1"/>
</dbReference>
<feature type="coiled-coil region" evidence="1">
    <location>
        <begin position="1"/>
        <end position="28"/>
    </location>
</feature>